<dbReference type="STRING" id="1419482.SAMN05444266_102215"/>
<accession>A0A1M6Y9C6</accession>
<evidence type="ECO:0000313" key="1">
    <source>
        <dbReference type="EMBL" id="SHL14906.1"/>
    </source>
</evidence>
<dbReference type="OrthoDB" id="9931896at2"/>
<evidence type="ECO:0000313" key="2">
    <source>
        <dbReference type="Proteomes" id="UP000184420"/>
    </source>
</evidence>
<sequence length="279" mass="30678">MYTLGRTPLLDLKYTVGIAYVAIPADVDRETYIRDCYRNYTISVWGDDGSFMNRLPVSPEVMNHLEFPAAIDQLGSPVVYVTEESQSLPIIIARFPVADQMGDAHEWAIKWSRSFEDAHVVIEGSPKNKNLSMSVDGGTVGGAMLWQVTGQQPGQLAMAVNGDISCNASEGVSFKQQGMFRSTTVDRTAEEGDDSKTVVFEQYPGQNSFKGEKFIINNGEEPLVLGNKLKSFLSDLIDEISKTTVTTAIGQQPLLNATQIAAFKNKTDEFLSNVGYINK</sequence>
<organism evidence="1 2">
    <name type="scientific">Chitinophaga jiangningensis</name>
    <dbReference type="NCBI Taxonomy" id="1419482"/>
    <lineage>
        <taxon>Bacteria</taxon>
        <taxon>Pseudomonadati</taxon>
        <taxon>Bacteroidota</taxon>
        <taxon>Chitinophagia</taxon>
        <taxon>Chitinophagales</taxon>
        <taxon>Chitinophagaceae</taxon>
        <taxon>Chitinophaga</taxon>
    </lineage>
</organism>
<dbReference type="EMBL" id="FRBL01000002">
    <property type="protein sequence ID" value="SHL14906.1"/>
    <property type="molecule type" value="Genomic_DNA"/>
</dbReference>
<gene>
    <name evidence="1" type="ORF">SAMN05444266_102215</name>
</gene>
<protein>
    <submittedName>
        <fullName evidence="1">Uncharacterized protein</fullName>
    </submittedName>
</protein>
<name>A0A1M6Y9C6_9BACT</name>
<reference evidence="1 2" key="1">
    <citation type="submission" date="2016-11" db="EMBL/GenBank/DDBJ databases">
        <authorList>
            <person name="Jaros S."/>
            <person name="Januszkiewicz K."/>
            <person name="Wedrychowicz H."/>
        </authorList>
    </citation>
    <scope>NUCLEOTIDE SEQUENCE [LARGE SCALE GENOMIC DNA]</scope>
    <source>
        <strain evidence="1 2">DSM 27406</strain>
    </source>
</reference>
<dbReference type="AlphaFoldDB" id="A0A1M6Y9C6"/>
<keyword evidence="2" id="KW-1185">Reference proteome</keyword>
<proteinExistence type="predicted"/>
<dbReference type="RefSeq" id="WP_073078882.1">
    <property type="nucleotide sequence ID" value="NZ_FRBL01000002.1"/>
</dbReference>
<dbReference type="Proteomes" id="UP000184420">
    <property type="component" value="Unassembled WGS sequence"/>
</dbReference>